<reference evidence="1 2" key="1">
    <citation type="submission" date="2018-08" db="EMBL/GenBank/DDBJ databases">
        <title>Sequencing the genomes of 1000 actinobacteria strains.</title>
        <authorList>
            <person name="Klenk H.-P."/>
        </authorList>
    </citation>
    <scope>NUCLEOTIDE SEQUENCE [LARGE SCALE GENOMIC DNA]</scope>
    <source>
        <strain evidence="1 2">DSM 44099</strain>
    </source>
</reference>
<accession>A0A3D9ZEW8</accession>
<proteinExistence type="predicted"/>
<sequence>MKLLLTSGGITNPSNHSALAQLPSVAAARSTKLAAASVCPLFLRSS</sequence>
<dbReference type="RefSeq" id="WP_239097155.1">
    <property type="nucleotide sequence ID" value="NZ_BONB01000013.1"/>
</dbReference>
<dbReference type="Proteomes" id="UP000256913">
    <property type="component" value="Unassembled WGS sequence"/>
</dbReference>
<evidence type="ECO:0000313" key="2">
    <source>
        <dbReference type="Proteomes" id="UP000256913"/>
    </source>
</evidence>
<dbReference type="AlphaFoldDB" id="A0A3D9ZEW8"/>
<keyword evidence="2" id="KW-1185">Reference proteome</keyword>
<protein>
    <submittedName>
        <fullName evidence="1">Uncharacterized protein</fullName>
    </submittedName>
</protein>
<comment type="caution">
    <text evidence="1">The sequence shown here is derived from an EMBL/GenBank/DDBJ whole genome shotgun (WGS) entry which is preliminary data.</text>
</comment>
<organism evidence="1 2">
    <name type="scientific">Asanoa ferruginea</name>
    <dbReference type="NCBI Taxonomy" id="53367"/>
    <lineage>
        <taxon>Bacteria</taxon>
        <taxon>Bacillati</taxon>
        <taxon>Actinomycetota</taxon>
        <taxon>Actinomycetes</taxon>
        <taxon>Micromonosporales</taxon>
        <taxon>Micromonosporaceae</taxon>
        <taxon>Asanoa</taxon>
    </lineage>
</organism>
<evidence type="ECO:0000313" key="1">
    <source>
        <dbReference type="EMBL" id="REF95966.1"/>
    </source>
</evidence>
<name>A0A3D9ZEW8_9ACTN</name>
<gene>
    <name evidence="1" type="ORF">DFJ67_1931</name>
</gene>
<dbReference type="EMBL" id="QUMQ01000001">
    <property type="protein sequence ID" value="REF95966.1"/>
    <property type="molecule type" value="Genomic_DNA"/>
</dbReference>